<evidence type="ECO:0000259" key="7">
    <source>
        <dbReference type="PROSITE" id="PS50071"/>
    </source>
</evidence>
<dbReference type="InterPro" id="IPR050224">
    <property type="entry name" value="TALE_homeobox"/>
</dbReference>
<reference evidence="9" key="1">
    <citation type="journal article" date="2020" name="Stud. Mycol.">
        <title>101 Dothideomycetes genomes: a test case for predicting lifestyles and emergence of pathogens.</title>
        <authorList>
            <person name="Haridas S."/>
            <person name="Albert R."/>
            <person name="Binder M."/>
            <person name="Bloem J."/>
            <person name="Labutti K."/>
            <person name="Salamov A."/>
            <person name="Andreopoulos B."/>
            <person name="Baker S."/>
            <person name="Barry K."/>
            <person name="Bills G."/>
            <person name="Bluhm B."/>
            <person name="Cannon C."/>
            <person name="Castanera R."/>
            <person name="Culley D."/>
            <person name="Daum C."/>
            <person name="Ezra D."/>
            <person name="Gonzalez J."/>
            <person name="Henrissat B."/>
            <person name="Kuo A."/>
            <person name="Liang C."/>
            <person name="Lipzen A."/>
            <person name="Lutzoni F."/>
            <person name="Magnuson J."/>
            <person name="Mondo S."/>
            <person name="Nolan M."/>
            <person name="Ohm R."/>
            <person name="Pangilinan J."/>
            <person name="Park H.-J."/>
            <person name="Ramirez L."/>
            <person name="Alfaro M."/>
            <person name="Sun H."/>
            <person name="Tritt A."/>
            <person name="Yoshinaga Y."/>
            <person name="Zwiers L.-H."/>
            <person name="Turgeon B."/>
            <person name="Goodwin S."/>
            <person name="Spatafora J."/>
            <person name="Crous P."/>
            <person name="Grigoriev I."/>
        </authorList>
    </citation>
    <scope>NUCLEOTIDE SEQUENCE</scope>
    <source>
        <strain evidence="9">CBS 175.79</strain>
    </source>
</reference>
<gene>
    <name evidence="9" type="ORF">BU24DRAFT_327014</name>
</gene>
<feature type="region of interest" description="Disordered" evidence="6">
    <location>
        <begin position="151"/>
        <end position="210"/>
    </location>
</feature>
<dbReference type="InterPro" id="IPR008422">
    <property type="entry name" value="KN_HD"/>
</dbReference>
<dbReference type="EMBL" id="ML978069">
    <property type="protein sequence ID" value="KAF2016770.1"/>
    <property type="molecule type" value="Genomic_DNA"/>
</dbReference>
<proteinExistence type="predicted"/>
<dbReference type="InterPro" id="IPR001356">
    <property type="entry name" value="HD"/>
</dbReference>
<organism evidence="9 10">
    <name type="scientific">Aaosphaeria arxii CBS 175.79</name>
    <dbReference type="NCBI Taxonomy" id="1450172"/>
    <lineage>
        <taxon>Eukaryota</taxon>
        <taxon>Fungi</taxon>
        <taxon>Dikarya</taxon>
        <taxon>Ascomycota</taxon>
        <taxon>Pezizomycotina</taxon>
        <taxon>Dothideomycetes</taxon>
        <taxon>Pleosporomycetidae</taxon>
        <taxon>Pleosporales</taxon>
        <taxon>Pleosporales incertae sedis</taxon>
        <taxon>Aaosphaeria</taxon>
    </lineage>
</organism>
<feature type="compositionally biased region" description="Low complexity" evidence="6">
    <location>
        <begin position="151"/>
        <end position="187"/>
    </location>
</feature>
<evidence type="ECO:0000313" key="10">
    <source>
        <dbReference type="Proteomes" id="UP000799778"/>
    </source>
</evidence>
<dbReference type="PROSITE" id="PS50071">
    <property type="entry name" value="HOMEOBOX_2"/>
    <property type="match status" value="1"/>
</dbReference>
<dbReference type="Pfam" id="PF05920">
    <property type="entry name" value="Homeobox_KN"/>
    <property type="match status" value="1"/>
</dbReference>
<dbReference type="OrthoDB" id="10056939at2759"/>
<keyword evidence="10" id="KW-1185">Reference proteome</keyword>
<dbReference type="Proteomes" id="UP000799778">
    <property type="component" value="Unassembled WGS sequence"/>
</dbReference>
<feature type="DNA-binding region" description="Homeobox" evidence="5">
    <location>
        <begin position="3"/>
        <end position="63"/>
    </location>
</feature>
<protein>
    <recommendedName>
        <fullName evidence="11">Homeobox domain-containing protein</fullName>
    </recommendedName>
</protein>
<feature type="domain" description="Homeobox" evidence="7">
    <location>
        <begin position="1"/>
        <end position="62"/>
    </location>
</feature>
<evidence type="ECO:0000256" key="4">
    <source>
        <dbReference type="PROSITE-ProRule" id="PRU00042"/>
    </source>
</evidence>
<keyword evidence="2 5" id="KW-0371">Homeobox</keyword>
<feature type="domain" description="C2H2-type" evidence="8">
    <location>
        <begin position="216"/>
        <end position="239"/>
    </location>
</feature>
<evidence type="ECO:0000256" key="6">
    <source>
        <dbReference type="SAM" id="MobiDB-lite"/>
    </source>
</evidence>
<comment type="subcellular location">
    <subcellularLocation>
        <location evidence="5">Nucleus</location>
    </subcellularLocation>
</comment>
<keyword evidence="4" id="KW-0862">Zinc</keyword>
<dbReference type="GO" id="GO:0003677">
    <property type="term" value="F:DNA binding"/>
    <property type="evidence" value="ECO:0007669"/>
    <property type="project" value="UniProtKB-UniRule"/>
</dbReference>
<dbReference type="PROSITE" id="PS50157">
    <property type="entry name" value="ZINC_FINGER_C2H2_2"/>
    <property type="match status" value="1"/>
</dbReference>
<evidence type="ECO:0000256" key="3">
    <source>
        <dbReference type="ARBA" id="ARBA00023242"/>
    </source>
</evidence>
<accession>A0A6A5XVW1</accession>
<keyword evidence="1 5" id="KW-0238">DNA-binding</keyword>
<dbReference type="GO" id="GO:0008270">
    <property type="term" value="F:zinc ion binding"/>
    <property type="evidence" value="ECO:0007669"/>
    <property type="project" value="UniProtKB-KW"/>
</dbReference>
<name>A0A6A5XVW1_9PLEO</name>
<evidence type="ECO:0000313" key="9">
    <source>
        <dbReference type="EMBL" id="KAF2016770.1"/>
    </source>
</evidence>
<feature type="non-terminal residue" evidence="9">
    <location>
        <position position="712"/>
    </location>
</feature>
<sequence>QPKIGGRFSKEVVNLLKRWIAANKHHPYPTDADMDMLQYQTGLNKGQIVNWFANARRRGTANKVPSFSLDRQETVQQMEIPIPRPGTPAFRSDSQSLNPLERWVESPPENEPASASDIARAVASSPPDDHSQEGSSLGSYRELWNLSSQRQYSRSSARSSASSGVTSRSSRASDSSVHSHTSSQRSHIGASMTHRRRVRKPRQTGKRPMSKAWMQYQCTFCTQTFKTKYDWQRHEKTLHLPIERWLCSPQGPRTVSLVQPPSQLCVFCGQAEPNDAHIESHNYNICHARAPEERMFSRKDHIKQHLILVHNVPFNESAMASWKAPTPDIPSRCGFCNAALHTWTDRVDHLADHFKCGKTMGDWTGDWGFPPDIQKLVENAIPPYLIDTERSTPAPFTAGTHAPYCAPNSTYELLKSELDSYMRNHFEQTGNMPSNDELQLEARRVILAVEPWSDSSFSPSPPSWLRDLIFASNAEMIAAQANFSPVDLEPESHLIPATFSGKNLDRPLFDACPLEAELALFVRGGTTLGTTDAIAIIPDRQLQEAALRIIERLELMSPTPSDTFANWLVKLIFSNTDWLSSFRQRIGLDTSLLAPITVTPIHPLPLHAQSNLPPLSSPSSTVPPPATQNIHIPNFYRHFVLALLNWTTSMMTSPPSTSPSSSNPPILPHIPTDEEIQSQARLILYGDDDPWNTSAADNEEWLQRFKRDAGIL</sequence>
<dbReference type="Gene3D" id="1.10.10.60">
    <property type="entry name" value="Homeodomain-like"/>
    <property type="match status" value="1"/>
</dbReference>
<dbReference type="GO" id="GO:0005634">
    <property type="term" value="C:nucleus"/>
    <property type="evidence" value="ECO:0007669"/>
    <property type="project" value="UniProtKB-SubCell"/>
</dbReference>
<dbReference type="InterPro" id="IPR009057">
    <property type="entry name" value="Homeodomain-like_sf"/>
</dbReference>
<dbReference type="AlphaFoldDB" id="A0A6A5XVW1"/>
<dbReference type="RefSeq" id="XP_033385109.1">
    <property type="nucleotide sequence ID" value="XM_033522994.1"/>
</dbReference>
<dbReference type="CDD" id="cd00086">
    <property type="entry name" value="homeodomain"/>
    <property type="match status" value="1"/>
</dbReference>
<dbReference type="SUPFAM" id="SSF46689">
    <property type="entry name" value="Homeodomain-like"/>
    <property type="match status" value="1"/>
</dbReference>
<dbReference type="SMART" id="SM00355">
    <property type="entry name" value="ZnF_C2H2"/>
    <property type="match status" value="3"/>
</dbReference>
<evidence type="ECO:0000256" key="2">
    <source>
        <dbReference type="ARBA" id="ARBA00023155"/>
    </source>
</evidence>
<dbReference type="SMART" id="SM00389">
    <property type="entry name" value="HOX"/>
    <property type="match status" value="1"/>
</dbReference>
<dbReference type="PANTHER" id="PTHR11850">
    <property type="entry name" value="HOMEOBOX PROTEIN TRANSCRIPTION FACTORS"/>
    <property type="match status" value="1"/>
</dbReference>
<keyword evidence="4" id="KW-0479">Metal-binding</keyword>
<feature type="non-terminal residue" evidence="9">
    <location>
        <position position="1"/>
    </location>
</feature>
<dbReference type="InterPro" id="IPR013087">
    <property type="entry name" value="Znf_C2H2_type"/>
</dbReference>
<evidence type="ECO:0000256" key="5">
    <source>
        <dbReference type="PROSITE-ProRule" id="PRU00108"/>
    </source>
</evidence>
<keyword evidence="4" id="KW-0863">Zinc-finger</keyword>
<evidence type="ECO:0000259" key="8">
    <source>
        <dbReference type="PROSITE" id="PS50157"/>
    </source>
</evidence>
<keyword evidence="3 5" id="KW-0539">Nucleus</keyword>
<feature type="compositionally biased region" description="Basic residues" evidence="6">
    <location>
        <begin position="193"/>
        <end position="209"/>
    </location>
</feature>
<dbReference type="GO" id="GO:0006355">
    <property type="term" value="P:regulation of DNA-templated transcription"/>
    <property type="evidence" value="ECO:0007669"/>
    <property type="project" value="InterPro"/>
</dbReference>
<dbReference type="GeneID" id="54280391"/>
<feature type="region of interest" description="Disordered" evidence="6">
    <location>
        <begin position="80"/>
        <end position="137"/>
    </location>
</feature>
<evidence type="ECO:0000256" key="1">
    <source>
        <dbReference type="ARBA" id="ARBA00023125"/>
    </source>
</evidence>
<dbReference type="PROSITE" id="PS00028">
    <property type="entry name" value="ZINC_FINGER_C2H2_1"/>
    <property type="match status" value="1"/>
</dbReference>
<evidence type="ECO:0008006" key="11">
    <source>
        <dbReference type="Google" id="ProtNLM"/>
    </source>
</evidence>